<name>A0A8J2H6G6_COTCN</name>
<sequence length="142" mass="16536">NLYDVVVEDVVVVTYSEEYMSEPDFYLDDSNGLFANWSIVKKFPEGTQVRFSIKAASMGEYVIDFGIDKIADLCYSFEEPILLGVYGCEDYHTPVDQLPHIFVPNNYNDIVEIFYEEQKLLIIHYKMVLNWLPEKKCVELIV</sequence>
<proteinExistence type="predicted"/>
<feature type="non-terminal residue" evidence="1">
    <location>
        <position position="142"/>
    </location>
</feature>
<evidence type="ECO:0000313" key="1">
    <source>
        <dbReference type="EMBL" id="CAG5078438.1"/>
    </source>
</evidence>
<reference evidence="1" key="1">
    <citation type="submission" date="2021-04" db="EMBL/GenBank/DDBJ databases">
        <authorList>
            <person name="Chebbi M.A.C M."/>
        </authorList>
    </citation>
    <scope>NUCLEOTIDE SEQUENCE</scope>
</reference>
<dbReference type="Proteomes" id="UP000786811">
    <property type="component" value="Unassembled WGS sequence"/>
</dbReference>
<protein>
    <submittedName>
        <fullName evidence="1">Uncharacterized protein</fullName>
    </submittedName>
</protein>
<dbReference type="AlphaFoldDB" id="A0A8J2H6G6"/>
<dbReference type="OrthoDB" id="10417049at2759"/>
<gene>
    <name evidence="1" type="ORF">HICCMSTLAB_LOCUS2739</name>
</gene>
<evidence type="ECO:0000313" key="2">
    <source>
        <dbReference type="Proteomes" id="UP000786811"/>
    </source>
</evidence>
<keyword evidence="2" id="KW-1185">Reference proteome</keyword>
<accession>A0A8J2H6G6</accession>
<comment type="caution">
    <text evidence="1">The sequence shown here is derived from an EMBL/GenBank/DDBJ whole genome shotgun (WGS) entry which is preliminary data.</text>
</comment>
<dbReference type="EMBL" id="CAJNRD030001117">
    <property type="protein sequence ID" value="CAG5078438.1"/>
    <property type="molecule type" value="Genomic_DNA"/>
</dbReference>
<organism evidence="1 2">
    <name type="scientific">Cotesia congregata</name>
    <name type="common">Parasitoid wasp</name>
    <name type="synonym">Apanteles congregatus</name>
    <dbReference type="NCBI Taxonomy" id="51543"/>
    <lineage>
        <taxon>Eukaryota</taxon>
        <taxon>Metazoa</taxon>
        <taxon>Ecdysozoa</taxon>
        <taxon>Arthropoda</taxon>
        <taxon>Hexapoda</taxon>
        <taxon>Insecta</taxon>
        <taxon>Pterygota</taxon>
        <taxon>Neoptera</taxon>
        <taxon>Endopterygota</taxon>
        <taxon>Hymenoptera</taxon>
        <taxon>Apocrita</taxon>
        <taxon>Ichneumonoidea</taxon>
        <taxon>Braconidae</taxon>
        <taxon>Microgastrinae</taxon>
        <taxon>Cotesia</taxon>
    </lineage>
</organism>